<feature type="non-terminal residue" evidence="2">
    <location>
        <position position="1"/>
    </location>
</feature>
<dbReference type="Gene3D" id="3.30.70.330">
    <property type="match status" value="2"/>
</dbReference>
<dbReference type="Proteomes" id="UP000585317">
    <property type="component" value="Unassembled WGS sequence"/>
</dbReference>
<evidence type="ECO:0000259" key="1">
    <source>
        <dbReference type="Pfam" id="PF22976"/>
    </source>
</evidence>
<dbReference type="Pfam" id="PF22976">
    <property type="entry name" value="RRM_10"/>
    <property type="match status" value="1"/>
</dbReference>
<dbReference type="PANTHER" id="PTHR15592">
    <property type="entry name" value="MATRIN 3/NUCLEAR PROTEIN 220-RELATED"/>
    <property type="match status" value="1"/>
</dbReference>
<name>A0A7L4ER56_HIRRU</name>
<comment type="caution">
    <text evidence="2">The sequence shown here is derived from an EMBL/GenBank/DDBJ whole genome shotgun (WGS) entry which is preliminary data.</text>
</comment>
<dbReference type="SUPFAM" id="SSF54928">
    <property type="entry name" value="RNA-binding domain, RBD"/>
    <property type="match status" value="1"/>
</dbReference>
<dbReference type="Pfam" id="PF13893">
    <property type="entry name" value="RRM_5"/>
    <property type="match status" value="1"/>
</dbReference>
<dbReference type="AlphaFoldDB" id="A0A7L4ER56"/>
<protein>
    <submittedName>
        <fullName evidence="2">HNRPL protein</fullName>
    </submittedName>
</protein>
<evidence type="ECO:0000313" key="2">
    <source>
        <dbReference type="EMBL" id="NXW75942.1"/>
    </source>
</evidence>
<feature type="non-terminal residue" evidence="2">
    <location>
        <position position="129"/>
    </location>
</feature>
<reference evidence="2 3" key="1">
    <citation type="submission" date="2019-09" db="EMBL/GenBank/DDBJ databases">
        <title>Bird 10,000 Genomes (B10K) Project - Family phase.</title>
        <authorList>
            <person name="Zhang G."/>
        </authorList>
    </citation>
    <scope>NUCLEOTIDE SEQUENCE [LARGE SCALE GENOMIC DNA]</scope>
    <source>
        <strain evidence="2">B10K-DU-001-67</strain>
        <tissue evidence="2">Muscle</tissue>
    </source>
</reference>
<organism evidence="2 3">
    <name type="scientific">Hirundo rustica</name>
    <name type="common">Barn swallow</name>
    <dbReference type="NCBI Taxonomy" id="43150"/>
    <lineage>
        <taxon>Eukaryota</taxon>
        <taxon>Metazoa</taxon>
        <taxon>Chordata</taxon>
        <taxon>Craniata</taxon>
        <taxon>Vertebrata</taxon>
        <taxon>Euteleostomi</taxon>
        <taxon>Archelosauria</taxon>
        <taxon>Archosauria</taxon>
        <taxon>Dinosauria</taxon>
        <taxon>Saurischia</taxon>
        <taxon>Theropoda</taxon>
        <taxon>Coelurosauria</taxon>
        <taxon>Aves</taxon>
        <taxon>Neognathae</taxon>
        <taxon>Neoaves</taxon>
        <taxon>Telluraves</taxon>
        <taxon>Australaves</taxon>
        <taxon>Passeriformes</taxon>
        <taxon>Sylvioidea</taxon>
        <taxon>Hirundinidae</taxon>
        <taxon>Hirundo</taxon>
    </lineage>
</organism>
<accession>A0A7L4ER56</accession>
<dbReference type="InterPro" id="IPR035979">
    <property type="entry name" value="RBD_domain_sf"/>
</dbReference>
<feature type="domain" description="Heterogeneous nuclear ribonucleoprotein L RRM" evidence="1">
    <location>
        <begin position="102"/>
        <end position="129"/>
    </location>
</feature>
<dbReference type="InterPro" id="IPR055204">
    <property type="entry name" value="HNRNPL_RRM"/>
</dbReference>
<dbReference type="GO" id="GO:0003676">
    <property type="term" value="F:nucleic acid binding"/>
    <property type="evidence" value="ECO:0007669"/>
    <property type="project" value="InterPro"/>
</dbReference>
<dbReference type="InterPro" id="IPR012677">
    <property type="entry name" value="Nucleotide-bd_a/b_plait_sf"/>
</dbReference>
<gene>
    <name evidence="2" type="primary">Hnrnpl_1</name>
    <name evidence="2" type="ORF">HIRRUS_R08841</name>
</gene>
<sequence>MVYGLDQAKMNCDRVFNVFCLYGNVEKVKFMKSKPGAAMVEMADGVLVSLPVSPVHISPVHISPQHAIMPGQSYGLEDGSCSYKDFSGSRNNRFSTPEQAAKNRIQHPSNVLHFFNAPLDVTEDNFYEV</sequence>
<proteinExistence type="predicted"/>
<evidence type="ECO:0000313" key="3">
    <source>
        <dbReference type="Proteomes" id="UP000585317"/>
    </source>
</evidence>
<dbReference type="EMBL" id="VZZX01007924">
    <property type="protein sequence ID" value="NXW75942.1"/>
    <property type="molecule type" value="Genomic_DNA"/>
</dbReference>